<feature type="region of interest" description="Disordered" evidence="1">
    <location>
        <begin position="172"/>
        <end position="232"/>
    </location>
</feature>
<feature type="compositionally biased region" description="Low complexity" evidence="1">
    <location>
        <begin position="100"/>
        <end position="110"/>
    </location>
</feature>
<comment type="caution">
    <text evidence="2">The sequence shown here is derived from an EMBL/GenBank/DDBJ whole genome shotgun (WGS) entry which is preliminary data.</text>
</comment>
<accession>A0ABN9W3P7</accession>
<protein>
    <submittedName>
        <fullName evidence="2">Uncharacterized protein</fullName>
    </submittedName>
</protein>
<feature type="region of interest" description="Disordered" evidence="1">
    <location>
        <begin position="92"/>
        <end position="121"/>
    </location>
</feature>
<sequence length="232" mass="23559">MSGATLALASLAEARGPDRLLPPTLQVRLRLPFLSDEMACFSCFSGLFSSARHSGAAAQPEKLQEDLRDGCGAVDGAQVLLTEPAEAVAAAPADEELDSAVAEAPPTAAEADPERLATQSSCMGTASIPPAAPETAAEALAAPAHFEGSDAEDGATGRAAKGCCVPRAGRRRNRGAKAVKREGQEATPKVAEQENAHKAVKHEGQEATPKEADSAHDGSPGITGRTTASAGA</sequence>
<feature type="compositionally biased region" description="Basic and acidic residues" evidence="1">
    <location>
        <begin position="191"/>
        <end position="216"/>
    </location>
</feature>
<name>A0ABN9W3P7_9DINO</name>
<organism evidence="2 3">
    <name type="scientific">Prorocentrum cordatum</name>
    <dbReference type="NCBI Taxonomy" id="2364126"/>
    <lineage>
        <taxon>Eukaryota</taxon>
        <taxon>Sar</taxon>
        <taxon>Alveolata</taxon>
        <taxon>Dinophyceae</taxon>
        <taxon>Prorocentrales</taxon>
        <taxon>Prorocentraceae</taxon>
        <taxon>Prorocentrum</taxon>
    </lineage>
</organism>
<proteinExistence type="predicted"/>
<dbReference type="Proteomes" id="UP001189429">
    <property type="component" value="Unassembled WGS sequence"/>
</dbReference>
<reference evidence="2" key="1">
    <citation type="submission" date="2023-10" db="EMBL/GenBank/DDBJ databases">
        <authorList>
            <person name="Chen Y."/>
            <person name="Shah S."/>
            <person name="Dougan E. K."/>
            <person name="Thang M."/>
            <person name="Chan C."/>
        </authorList>
    </citation>
    <scope>NUCLEOTIDE SEQUENCE [LARGE SCALE GENOMIC DNA]</scope>
</reference>
<evidence type="ECO:0000256" key="1">
    <source>
        <dbReference type="SAM" id="MobiDB-lite"/>
    </source>
</evidence>
<dbReference type="EMBL" id="CAUYUJ010018106">
    <property type="protein sequence ID" value="CAK0880691.1"/>
    <property type="molecule type" value="Genomic_DNA"/>
</dbReference>
<gene>
    <name evidence="2" type="ORF">PCOR1329_LOCUS63766</name>
</gene>
<keyword evidence="3" id="KW-1185">Reference proteome</keyword>
<evidence type="ECO:0000313" key="3">
    <source>
        <dbReference type="Proteomes" id="UP001189429"/>
    </source>
</evidence>
<evidence type="ECO:0000313" key="2">
    <source>
        <dbReference type="EMBL" id="CAK0880691.1"/>
    </source>
</evidence>